<dbReference type="PANTHER" id="PTHR21666">
    <property type="entry name" value="PEPTIDASE-RELATED"/>
    <property type="match status" value="1"/>
</dbReference>
<dbReference type="InterPro" id="IPR016047">
    <property type="entry name" value="M23ase_b-sheet_dom"/>
</dbReference>
<reference evidence="3" key="1">
    <citation type="journal article" date="2015" name="Nature">
        <title>Complex archaea that bridge the gap between prokaryotes and eukaryotes.</title>
        <authorList>
            <person name="Spang A."/>
            <person name="Saw J.H."/>
            <person name="Jorgensen S.L."/>
            <person name="Zaremba-Niedzwiedzka K."/>
            <person name="Martijn J."/>
            <person name="Lind A.E."/>
            <person name="van Eijk R."/>
            <person name="Schleper C."/>
            <person name="Guy L."/>
            <person name="Ettema T.J."/>
        </authorList>
    </citation>
    <scope>NUCLEOTIDE SEQUENCE</scope>
</reference>
<dbReference type="Pfam" id="PF01551">
    <property type="entry name" value="Peptidase_M23"/>
    <property type="match status" value="1"/>
</dbReference>
<feature type="domain" description="M23ase beta-sheet core" evidence="2">
    <location>
        <begin position="613"/>
        <end position="704"/>
    </location>
</feature>
<organism evidence="3">
    <name type="scientific">marine sediment metagenome</name>
    <dbReference type="NCBI Taxonomy" id="412755"/>
    <lineage>
        <taxon>unclassified sequences</taxon>
        <taxon>metagenomes</taxon>
        <taxon>ecological metagenomes</taxon>
    </lineage>
</organism>
<dbReference type="AlphaFoldDB" id="A0A0F9VBH7"/>
<accession>A0A0F9VBH7</accession>
<name>A0A0F9VBH7_9ZZZZ</name>
<comment type="caution">
    <text evidence="3">The sequence shown here is derived from an EMBL/GenBank/DDBJ whole genome shotgun (WGS) entry which is preliminary data.</text>
</comment>
<dbReference type="CDD" id="cd12797">
    <property type="entry name" value="M23_peptidase"/>
    <property type="match status" value="1"/>
</dbReference>
<protein>
    <recommendedName>
        <fullName evidence="2">M23ase beta-sheet core domain-containing protein</fullName>
    </recommendedName>
</protein>
<gene>
    <name evidence="3" type="ORF">LCGC14_0160850</name>
</gene>
<proteinExistence type="predicted"/>
<dbReference type="InterPro" id="IPR050570">
    <property type="entry name" value="Cell_wall_metabolism_enzyme"/>
</dbReference>
<keyword evidence="1" id="KW-0812">Transmembrane</keyword>
<keyword evidence="1" id="KW-1133">Transmembrane helix</keyword>
<dbReference type="EMBL" id="LAZR01000060">
    <property type="protein sequence ID" value="KKN97127.1"/>
    <property type="molecule type" value="Genomic_DNA"/>
</dbReference>
<dbReference type="InterPro" id="IPR011055">
    <property type="entry name" value="Dup_hybrid_motif"/>
</dbReference>
<dbReference type="GO" id="GO:0004222">
    <property type="term" value="F:metalloendopeptidase activity"/>
    <property type="evidence" value="ECO:0007669"/>
    <property type="project" value="TreeGrafter"/>
</dbReference>
<dbReference type="SUPFAM" id="SSF51261">
    <property type="entry name" value="Duplicated hybrid motif"/>
    <property type="match status" value="1"/>
</dbReference>
<feature type="transmembrane region" description="Helical" evidence="1">
    <location>
        <begin position="50"/>
        <end position="73"/>
    </location>
</feature>
<evidence type="ECO:0000313" key="3">
    <source>
        <dbReference type="EMBL" id="KKN97127.1"/>
    </source>
</evidence>
<dbReference type="Gene3D" id="2.70.70.10">
    <property type="entry name" value="Glucose Permease (Domain IIA)"/>
    <property type="match status" value="1"/>
</dbReference>
<sequence>MNKKVKKYKLIFLVSFLLFFAVFVFAQDLEVTYPTIPGAPLPAEPTLPEYIKYIYNFALIIAGLIAFFSLIYGGFRYMFSVGQPAAMSDAKDQITAGIVGLMILLGSYLFLVAVNPELTILRIGPLDLALECSVDADCYEGQECNGGVCMVPIKPLQLTAKVYRLYEIPIGKLIERVLESNRLNRLNSSAQSIKNLSAQISDKTIQFEDIINNPCNVCGNTEPDPSECDLGQSGADPPPDFGLNYCLPMQCAGDPCLDVEFCGGPCQDWDPEPVICTGEPCLDKRDDAENLKIDIRNLAAVLAAEMEAILPDLTSFKKDNQRLELGIKIIRETIYPINYDNMLEMKQIILELGGDVEIVPFTFLGQTIRGKGDPATFYTDEEQVKELMASGGWPSFPILDTLAGCNECEIDLYFNDFDIPASIKEDLAATYPTIKNTTCPGGIDCWDYIVNWAQANNWNQALILTMWGEESGFDDDGTPCDIGGELCWTLGIVDCPAGRGVPAQLQCFLDIVSNCSGFCGEDNTDFCSFMRCWSGGASCTLSNNPNFWPNFFPLYISLFPDLGEQEAEENPAYPTGSCTTTAPGGGGPLPPELAGCPLQPGFGFTCGWEGYPGHHGIDLSAARGDPVYAVADGTITAYHPFGSCGIAIRLFTEFGEFRYCHLLDTCGENICLANEASIGILKGDLIGHVDDTGFSEGDHLHMGYFPDTVNPYPAECVQLECVDAAPDWTAGICGPDRRDDPALCW</sequence>
<keyword evidence="1" id="KW-0472">Membrane</keyword>
<evidence type="ECO:0000256" key="1">
    <source>
        <dbReference type="SAM" id="Phobius"/>
    </source>
</evidence>
<feature type="transmembrane region" description="Helical" evidence="1">
    <location>
        <begin position="94"/>
        <end position="114"/>
    </location>
</feature>
<evidence type="ECO:0000259" key="2">
    <source>
        <dbReference type="Pfam" id="PF01551"/>
    </source>
</evidence>
<dbReference type="PANTHER" id="PTHR21666:SF270">
    <property type="entry name" value="MUREIN HYDROLASE ACTIVATOR ENVC"/>
    <property type="match status" value="1"/>
</dbReference>